<gene>
    <name evidence="2" type="ORF">PYCCODRAFT_1468962</name>
</gene>
<reference evidence="2 3" key="1">
    <citation type="journal article" date="2015" name="Biotechnol. Biofuels">
        <title>Enhanced degradation of softwood versus hardwood by the white-rot fungus Pycnoporus coccineus.</title>
        <authorList>
            <person name="Couturier M."/>
            <person name="Navarro D."/>
            <person name="Chevret D."/>
            <person name="Henrissat B."/>
            <person name="Piumi F."/>
            <person name="Ruiz-Duenas F.J."/>
            <person name="Martinez A.T."/>
            <person name="Grigoriev I.V."/>
            <person name="Riley R."/>
            <person name="Lipzen A."/>
            <person name="Berrin J.G."/>
            <person name="Master E.R."/>
            <person name="Rosso M.N."/>
        </authorList>
    </citation>
    <scope>NUCLEOTIDE SEQUENCE [LARGE SCALE GENOMIC DNA]</scope>
    <source>
        <strain evidence="2 3">BRFM310</strain>
    </source>
</reference>
<accession>A0A1Y2IK92</accession>
<evidence type="ECO:0000313" key="3">
    <source>
        <dbReference type="Proteomes" id="UP000193067"/>
    </source>
</evidence>
<protein>
    <submittedName>
        <fullName evidence="2">TT1751-like protein</fullName>
    </submittedName>
</protein>
<sequence>MSETTVEYICRRITYHTPLPFAEVSTRLEKALNKSNAGQNLPRVISTAKTKQDIENGLQPIIDGHDFVYAFEVVHSSWLRIYAAPEHIPHAIVYTMGNPNITQEVLRRDIGTGLHVPMKIMLLEDVDEKGTRIIWDDPTTVMPVPGKPVDEELLKVIEGVAEKLERFVQKLIA</sequence>
<keyword evidence="3" id="KW-1185">Reference proteome</keyword>
<name>A0A1Y2IK92_TRAC3</name>
<dbReference type="Proteomes" id="UP000193067">
    <property type="component" value="Unassembled WGS sequence"/>
</dbReference>
<dbReference type="EMBL" id="KZ084114">
    <property type="protein sequence ID" value="OSD01013.1"/>
    <property type="molecule type" value="Genomic_DNA"/>
</dbReference>
<dbReference type="Gene3D" id="3.30.310.70">
    <property type="entry name" value="TT1751-like domain"/>
    <property type="match status" value="1"/>
</dbReference>
<organism evidence="2 3">
    <name type="scientific">Trametes coccinea (strain BRFM310)</name>
    <name type="common">Pycnoporus coccineus</name>
    <dbReference type="NCBI Taxonomy" id="1353009"/>
    <lineage>
        <taxon>Eukaryota</taxon>
        <taxon>Fungi</taxon>
        <taxon>Dikarya</taxon>
        <taxon>Basidiomycota</taxon>
        <taxon>Agaricomycotina</taxon>
        <taxon>Agaricomycetes</taxon>
        <taxon>Polyporales</taxon>
        <taxon>Polyporaceae</taxon>
        <taxon>Trametes</taxon>
    </lineage>
</organism>
<dbReference type="AlphaFoldDB" id="A0A1Y2IK92"/>
<dbReference type="Pfam" id="PF03625">
    <property type="entry name" value="DUF302"/>
    <property type="match status" value="1"/>
</dbReference>
<evidence type="ECO:0000313" key="2">
    <source>
        <dbReference type="EMBL" id="OSD01013.1"/>
    </source>
</evidence>
<dbReference type="OrthoDB" id="5190258at2759"/>
<evidence type="ECO:0000259" key="1">
    <source>
        <dbReference type="Pfam" id="PF03625"/>
    </source>
</evidence>
<dbReference type="InterPro" id="IPR005180">
    <property type="entry name" value="DUF302"/>
</dbReference>
<dbReference type="InterPro" id="IPR035923">
    <property type="entry name" value="TT1751-like_sf"/>
</dbReference>
<feature type="domain" description="DUF302" evidence="1">
    <location>
        <begin position="88"/>
        <end position="138"/>
    </location>
</feature>
<dbReference type="CDD" id="cd14797">
    <property type="entry name" value="DUF302"/>
    <property type="match status" value="1"/>
</dbReference>
<dbReference type="SUPFAM" id="SSF103247">
    <property type="entry name" value="TT1751-like"/>
    <property type="match status" value="1"/>
</dbReference>
<proteinExistence type="predicted"/>